<name>A0A1D7YGE2_9ACTN</name>
<protein>
    <recommendedName>
        <fullName evidence="1">Carrier domain-containing protein</fullName>
    </recommendedName>
</protein>
<dbReference type="KEGG" id="spun:BFF78_29705"/>
<organism evidence="2 3">
    <name type="scientific">Streptomyces fodineus</name>
    <dbReference type="NCBI Taxonomy" id="1904616"/>
    <lineage>
        <taxon>Bacteria</taxon>
        <taxon>Bacillati</taxon>
        <taxon>Actinomycetota</taxon>
        <taxon>Actinomycetes</taxon>
        <taxon>Kitasatosporales</taxon>
        <taxon>Streptomycetaceae</taxon>
        <taxon>Streptomyces</taxon>
    </lineage>
</organism>
<evidence type="ECO:0000259" key="1">
    <source>
        <dbReference type="PROSITE" id="PS50075"/>
    </source>
</evidence>
<accession>A0A1D7YGE2</accession>
<dbReference type="Pfam" id="PF00550">
    <property type="entry name" value="PP-binding"/>
    <property type="match status" value="1"/>
</dbReference>
<dbReference type="EMBL" id="CP017248">
    <property type="protein sequence ID" value="AOR34673.1"/>
    <property type="molecule type" value="Genomic_DNA"/>
</dbReference>
<dbReference type="RefSeq" id="WP_069781219.1">
    <property type="nucleotide sequence ID" value="NZ_CP017248.1"/>
</dbReference>
<evidence type="ECO:0000313" key="3">
    <source>
        <dbReference type="Proteomes" id="UP000094960"/>
    </source>
</evidence>
<reference evidence="3" key="1">
    <citation type="submission" date="2016-09" db="EMBL/GenBank/DDBJ databases">
        <title>Streptomyces puniciscabiei strain:TW1S1 Genome sequencing and assembly.</title>
        <authorList>
            <person name="Kim M.-K."/>
            <person name="Kim S.B."/>
        </authorList>
    </citation>
    <scope>NUCLEOTIDE SEQUENCE [LARGE SCALE GENOMIC DNA]</scope>
    <source>
        <strain evidence="3">TW1S1</strain>
    </source>
</reference>
<evidence type="ECO:0000313" key="2">
    <source>
        <dbReference type="EMBL" id="AOR34673.1"/>
    </source>
</evidence>
<dbReference type="InterPro" id="IPR036736">
    <property type="entry name" value="ACP-like_sf"/>
</dbReference>
<keyword evidence="3" id="KW-1185">Reference proteome</keyword>
<dbReference type="PROSITE" id="PS50075">
    <property type="entry name" value="CARRIER"/>
    <property type="match status" value="1"/>
</dbReference>
<feature type="domain" description="Carrier" evidence="1">
    <location>
        <begin position="5"/>
        <end position="82"/>
    </location>
</feature>
<gene>
    <name evidence="2" type="ORF">BFF78_29705</name>
</gene>
<dbReference type="Gene3D" id="1.10.1200.10">
    <property type="entry name" value="ACP-like"/>
    <property type="match status" value="1"/>
</dbReference>
<proteinExistence type="predicted"/>
<sequence length="88" mass="9371">MTKDEAVAAVRDYLQNVVLGSAEEEIAPDAPLLEWGILTSLTTVQLIGHIQTEYGIAIPHDRVVGSNFATIDNIANLLAELSGTPAQV</sequence>
<dbReference type="InterPro" id="IPR009081">
    <property type="entry name" value="PP-bd_ACP"/>
</dbReference>
<dbReference type="SUPFAM" id="SSF47336">
    <property type="entry name" value="ACP-like"/>
    <property type="match status" value="1"/>
</dbReference>
<dbReference type="Proteomes" id="UP000094960">
    <property type="component" value="Chromosome"/>
</dbReference>
<dbReference type="AlphaFoldDB" id="A0A1D7YGE2"/>